<dbReference type="EMBL" id="JBHMEY010000060">
    <property type="protein sequence ID" value="MFB9097593.1"/>
    <property type="molecule type" value="Genomic_DNA"/>
</dbReference>
<evidence type="ECO:0000313" key="1">
    <source>
        <dbReference type="EMBL" id="MFB9097593.1"/>
    </source>
</evidence>
<comment type="caution">
    <text evidence="1">The sequence shown here is derived from an EMBL/GenBank/DDBJ whole genome shotgun (WGS) entry which is preliminary data.</text>
</comment>
<keyword evidence="2" id="KW-1185">Reference proteome</keyword>
<dbReference type="RefSeq" id="WP_236455379.1">
    <property type="nucleotide sequence ID" value="NZ_CBCSGE010000004.1"/>
</dbReference>
<sequence>MVFEIVEKIDCTVNSLQKKIETKYSIDFSILQNAEEGKVYLVNKITEKKENEKENIFLEILAALEALTYPLKIQTDINGNFKNFFEFDNWLQEWQKNSECIINEFEDSENVKNIRNQYYDIIKNEAAFTKSKFKEPYWNLFFFNPSIDDKNKPDIGTTLVWNIKSIGSQACIGRTKILNPASKEIIISFESNSEIEKSLLEKIKRKASKKEAKQEKVNIKLVTESYFDTIERKIKKKKANFHLAMKDGFTYKEEITITLKQ</sequence>
<accession>A0ABV5GQF3</accession>
<protein>
    <submittedName>
        <fullName evidence="1">Uncharacterized protein</fullName>
    </submittedName>
</protein>
<name>A0ABV5GQF3_9FLAO</name>
<dbReference type="Proteomes" id="UP001589607">
    <property type="component" value="Unassembled WGS sequence"/>
</dbReference>
<gene>
    <name evidence="1" type="ORF">ACFFVF_13810</name>
</gene>
<reference evidence="1 2" key="1">
    <citation type="submission" date="2024-09" db="EMBL/GenBank/DDBJ databases">
        <authorList>
            <person name="Sun Q."/>
            <person name="Mori K."/>
        </authorList>
    </citation>
    <scope>NUCLEOTIDE SEQUENCE [LARGE SCALE GENOMIC DNA]</scope>
    <source>
        <strain evidence="1 2">CECT 7955</strain>
    </source>
</reference>
<proteinExistence type="predicted"/>
<organism evidence="1 2">
    <name type="scientific">Flavobacterium jumunjinense</name>
    <dbReference type="NCBI Taxonomy" id="998845"/>
    <lineage>
        <taxon>Bacteria</taxon>
        <taxon>Pseudomonadati</taxon>
        <taxon>Bacteroidota</taxon>
        <taxon>Flavobacteriia</taxon>
        <taxon>Flavobacteriales</taxon>
        <taxon>Flavobacteriaceae</taxon>
        <taxon>Flavobacterium</taxon>
    </lineage>
</organism>
<evidence type="ECO:0000313" key="2">
    <source>
        <dbReference type="Proteomes" id="UP001589607"/>
    </source>
</evidence>